<dbReference type="OrthoDB" id="2877at2759"/>
<comment type="subcellular location">
    <subcellularLocation>
        <location evidence="4">Cytoplasm</location>
    </subcellularLocation>
    <subcellularLocation>
        <location evidence="3">Endoplasmic reticulum</location>
    </subcellularLocation>
    <subcellularLocation>
        <location evidence="2">Golgi apparatus</location>
        <location evidence="2">cis-Golgi network</location>
    </subcellularLocation>
    <subcellularLocation>
        <location evidence="1">Nucleus</location>
    </subcellularLocation>
</comment>
<evidence type="ECO:0000256" key="3">
    <source>
        <dbReference type="ARBA" id="ARBA00004240"/>
    </source>
</evidence>
<evidence type="ECO:0000313" key="20">
    <source>
        <dbReference type="Proteomes" id="UP000284706"/>
    </source>
</evidence>
<evidence type="ECO:0000256" key="11">
    <source>
        <dbReference type="ARBA" id="ARBA00022691"/>
    </source>
</evidence>
<evidence type="ECO:0008006" key="21">
    <source>
        <dbReference type="Google" id="ProtNLM"/>
    </source>
</evidence>
<evidence type="ECO:0000256" key="2">
    <source>
        <dbReference type="ARBA" id="ARBA00004222"/>
    </source>
</evidence>
<evidence type="ECO:0000256" key="14">
    <source>
        <dbReference type="ARBA" id="ARBA00023034"/>
    </source>
</evidence>
<organism evidence="19 20">
    <name type="scientific">Gymnopilus dilepis</name>
    <dbReference type="NCBI Taxonomy" id="231916"/>
    <lineage>
        <taxon>Eukaryota</taxon>
        <taxon>Fungi</taxon>
        <taxon>Dikarya</taxon>
        <taxon>Basidiomycota</taxon>
        <taxon>Agaricomycotina</taxon>
        <taxon>Agaricomycetes</taxon>
        <taxon>Agaricomycetidae</taxon>
        <taxon>Agaricales</taxon>
        <taxon>Agaricineae</taxon>
        <taxon>Hymenogastraceae</taxon>
        <taxon>Gymnopilus</taxon>
    </lineage>
</organism>
<protein>
    <recommendedName>
        <fullName evidence="21">Methyltransferase type 11 domain-containing protein</fullName>
    </recommendedName>
</protein>
<dbReference type="Pfam" id="PF08241">
    <property type="entry name" value="Methyltransf_11"/>
    <property type="match status" value="1"/>
</dbReference>
<feature type="compositionally biased region" description="Basic and acidic residues" evidence="16">
    <location>
        <begin position="415"/>
        <end position="430"/>
    </location>
</feature>
<dbReference type="FunFam" id="3.40.50.150:FF:000017">
    <property type="entry name" value="probable 18S rRNA (Guanine-N(7))-methyltransferase"/>
    <property type="match status" value="1"/>
</dbReference>
<keyword evidence="10" id="KW-0808">Transferase</keyword>
<dbReference type="Gene3D" id="3.30.1380.20">
    <property type="entry name" value="Trafficking protein particle complex subunit 3"/>
    <property type="match status" value="1"/>
</dbReference>
<dbReference type="InParanoid" id="A0A409VE22"/>
<evidence type="ECO:0000256" key="5">
    <source>
        <dbReference type="ARBA" id="ARBA00005547"/>
    </source>
</evidence>
<evidence type="ECO:0000256" key="7">
    <source>
        <dbReference type="ARBA" id="ARBA00022448"/>
    </source>
</evidence>
<dbReference type="InterPro" id="IPR024096">
    <property type="entry name" value="NO_sig/Golgi_transp_ligand-bd"/>
</dbReference>
<evidence type="ECO:0000259" key="17">
    <source>
        <dbReference type="Pfam" id="PF08241"/>
    </source>
</evidence>
<dbReference type="GO" id="GO:0048193">
    <property type="term" value="P:Golgi vesicle transport"/>
    <property type="evidence" value="ECO:0007669"/>
    <property type="project" value="InterPro"/>
</dbReference>
<evidence type="ECO:0000256" key="13">
    <source>
        <dbReference type="ARBA" id="ARBA00022892"/>
    </source>
</evidence>
<keyword evidence="9" id="KW-0489">Methyltransferase</keyword>
<dbReference type="FunFam" id="3.30.1380.20:FF:000001">
    <property type="entry name" value="Trafficking protein particle complex subunit BET3"/>
    <property type="match status" value="1"/>
</dbReference>
<sequence length="459" mass="50948">MATSSKQYKTIGEELWKGRSEKINAELFALTYGALVVQLIQDYEDYEEVNKQLEKMGYNIGTRLIEDFLAKSNLGRCSDFREVGEVVAKVGFKSFLNISPTVTHSGPQPPSSPNRPTSNPTISQAPAGSSFTLTLDENPLAEFVELPDEVLEGGLWFSNVLCGVLRGALEMVQLQVQAEFISDVLRGDETTEIRVKLVKYLEEEYYGDSEAKKYTQNTRNQQIQADMTYRALELLNLPPDQPAFLLDIGCGSGLSGEILDEEGYLWAGVDIAPSMLEVALEREVGGDLFLQDIGQGFGFRPGSFDGAISISVLQWLLNAETSHPTSSPPHRLNRFFTTLHSAMRNPSRAVLQFYPSSDDQIQLITSIAQKAGFGGGIVVDYPNSKKAKKVFLCLFVGGGGSQQVPQGLQGEEPDESKVQFERRRERERAKTKGGKRKNVKDKDWILKKKEVCLIDLTRA</sequence>
<keyword evidence="12" id="KW-0256">Endoplasmic reticulum</keyword>
<proteinExistence type="inferred from homology"/>
<keyword evidence="7" id="KW-0813">Transport</keyword>
<gene>
    <name evidence="19" type="ORF">CVT26_002745</name>
</gene>
<evidence type="ECO:0000256" key="8">
    <source>
        <dbReference type="ARBA" id="ARBA00022490"/>
    </source>
</evidence>
<comment type="caution">
    <text evidence="19">The sequence shown here is derived from an EMBL/GenBank/DDBJ whole genome shotgun (WGS) entry which is preliminary data.</text>
</comment>
<reference evidence="19 20" key="1">
    <citation type="journal article" date="2018" name="Evol. Lett.">
        <title>Horizontal gene cluster transfer increased hallucinogenic mushroom diversity.</title>
        <authorList>
            <person name="Reynolds H.T."/>
            <person name="Vijayakumar V."/>
            <person name="Gluck-Thaler E."/>
            <person name="Korotkin H.B."/>
            <person name="Matheny P.B."/>
            <person name="Slot J.C."/>
        </authorList>
    </citation>
    <scope>NUCLEOTIDE SEQUENCE [LARGE SCALE GENOMIC DNA]</scope>
    <source>
        <strain evidence="19 20">SRW20</strain>
    </source>
</reference>
<dbReference type="PANTHER" id="PTHR12734">
    <property type="entry name" value="METHYLTRANSFERASE-RELATED"/>
    <property type="match status" value="1"/>
</dbReference>
<keyword evidence="14" id="KW-0333">Golgi apparatus</keyword>
<evidence type="ECO:0000256" key="15">
    <source>
        <dbReference type="ARBA" id="ARBA00023242"/>
    </source>
</evidence>
<keyword evidence="11" id="KW-0949">S-adenosyl-L-methionine</keyword>
<dbReference type="GO" id="GO:0005783">
    <property type="term" value="C:endoplasmic reticulum"/>
    <property type="evidence" value="ECO:0007669"/>
    <property type="project" value="UniProtKB-SubCell"/>
</dbReference>
<evidence type="ECO:0000256" key="12">
    <source>
        <dbReference type="ARBA" id="ARBA00022824"/>
    </source>
</evidence>
<feature type="domain" description="Methyltransferase type 11" evidence="17">
    <location>
        <begin position="246"/>
        <end position="318"/>
    </location>
</feature>
<dbReference type="AlphaFoldDB" id="A0A409VE22"/>
<keyword evidence="13" id="KW-0931">ER-Golgi transport</keyword>
<name>A0A409VE22_9AGAR</name>
<keyword evidence="8" id="KW-0963">Cytoplasm</keyword>
<dbReference type="Gene3D" id="3.40.50.150">
    <property type="entry name" value="Vaccinia Virus protein VP39"/>
    <property type="match status" value="1"/>
</dbReference>
<evidence type="ECO:0000256" key="16">
    <source>
        <dbReference type="SAM" id="MobiDB-lite"/>
    </source>
</evidence>
<evidence type="ECO:0000256" key="1">
    <source>
        <dbReference type="ARBA" id="ARBA00004123"/>
    </source>
</evidence>
<dbReference type="GO" id="GO:0005730">
    <property type="term" value="C:nucleolus"/>
    <property type="evidence" value="ECO:0007669"/>
    <property type="project" value="TreeGrafter"/>
</dbReference>
<dbReference type="GO" id="GO:0005794">
    <property type="term" value="C:Golgi apparatus"/>
    <property type="evidence" value="ECO:0007669"/>
    <property type="project" value="UniProtKB-SubCell"/>
</dbReference>
<keyword evidence="15" id="KW-0539">Nucleus</keyword>
<dbReference type="PANTHER" id="PTHR12734:SF0">
    <property type="entry name" value="18S RRNA (GUANINE-N(7))-METHYLTRANSFERASE-RELATED"/>
    <property type="match status" value="1"/>
</dbReference>
<accession>A0A409VE22</accession>
<feature type="compositionally biased region" description="Low complexity" evidence="16">
    <location>
        <begin position="114"/>
        <end position="123"/>
    </location>
</feature>
<dbReference type="GO" id="GO:0030008">
    <property type="term" value="C:TRAPP complex"/>
    <property type="evidence" value="ECO:0007669"/>
    <property type="project" value="InterPro"/>
</dbReference>
<feature type="domain" description="18S rRNA (guanine(1575)-N(7))-methyltransferase Bud23 C-terminal" evidence="18">
    <location>
        <begin position="394"/>
        <end position="450"/>
    </location>
</feature>
<keyword evidence="20" id="KW-1185">Reference proteome</keyword>
<dbReference type="STRING" id="231916.A0A409VE22"/>
<feature type="region of interest" description="Disordered" evidence="16">
    <location>
        <begin position="404"/>
        <end position="439"/>
    </location>
</feature>
<dbReference type="GO" id="GO:0070476">
    <property type="term" value="P:rRNA (guanine-N7)-methylation"/>
    <property type="evidence" value="ECO:0007669"/>
    <property type="project" value="InterPro"/>
</dbReference>
<dbReference type="SUPFAM" id="SSF53335">
    <property type="entry name" value="S-adenosyl-L-methionine-dependent methyltransferases"/>
    <property type="match status" value="1"/>
</dbReference>
<comment type="similarity">
    <text evidence="5">Belongs to the class I-like SAM-binding methyltransferase superfamily. BUD23/WBSCR22 family.</text>
</comment>
<dbReference type="CDD" id="cd02440">
    <property type="entry name" value="AdoMet_MTases"/>
    <property type="match status" value="1"/>
</dbReference>
<dbReference type="EMBL" id="NHYE01005664">
    <property type="protein sequence ID" value="PPQ64655.1"/>
    <property type="molecule type" value="Genomic_DNA"/>
</dbReference>
<dbReference type="Pfam" id="PF12589">
    <property type="entry name" value="WBS_methylT"/>
    <property type="match status" value="1"/>
</dbReference>
<evidence type="ECO:0000259" key="18">
    <source>
        <dbReference type="Pfam" id="PF12589"/>
    </source>
</evidence>
<dbReference type="Proteomes" id="UP000284706">
    <property type="component" value="Unassembled WGS sequence"/>
</dbReference>
<dbReference type="InterPro" id="IPR029063">
    <property type="entry name" value="SAM-dependent_MTases_sf"/>
</dbReference>
<comment type="similarity">
    <text evidence="6">Belongs to the TRAPP small subunits family. BET3 subfamily.</text>
</comment>
<dbReference type="InterPro" id="IPR039769">
    <property type="entry name" value="Bud23-like"/>
</dbReference>
<evidence type="ECO:0000313" key="19">
    <source>
        <dbReference type="EMBL" id="PPQ64655.1"/>
    </source>
</evidence>
<dbReference type="GO" id="GO:0016435">
    <property type="term" value="F:rRNA (guanine) methyltransferase activity"/>
    <property type="evidence" value="ECO:0007669"/>
    <property type="project" value="InterPro"/>
</dbReference>
<evidence type="ECO:0000256" key="4">
    <source>
        <dbReference type="ARBA" id="ARBA00004496"/>
    </source>
</evidence>
<evidence type="ECO:0000256" key="6">
    <source>
        <dbReference type="ARBA" id="ARBA00006218"/>
    </source>
</evidence>
<dbReference type="SUPFAM" id="SSF111126">
    <property type="entry name" value="Ligand-binding domain in the NO signalling and Golgi transport"/>
    <property type="match status" value="1"/>
</dbReference>
<evidence type="ECO:0000256" key="10">
    <source>
        <dbReference type="ARBA" id="ARBA00022679"/>
    </source>
</evidence>
<dbReference type="CDD" id="cd14942">
    <property type="entry name" value="TRAPPC3_bet3"/>
    <property type="match status" value="1"/>
</dbReference>
<dbReference type="GO" id="GO:0016236">
    <property type="term" value="P:macroautophagy"/>
    <property type="evidence" value="ECO:0007669"/>
    <property type="project" value="UniProtKB-ARBA"/>
</dbReference>
<dbReference type="InterPro" id="IPR013216">
    <property type="entry name" value="Methyltransf_11"/>
</dbReference>
<feature type="region of interest" description="Disordered" evidence="16">
    <location>
        <begin position="101"/>
        <end position="128"/>
    </location>
</feature>
<dbReference type="Pfam" id="PF04051">
    <property type="entry name" value="TRAPP"/>
    <property type="match status" value="1"/>
</dbReference>
<evidence type="ECO:0000256" key="9">
    <source>
        <dbReference type="ARBA" id="ARBA00022603"/>
    </source>
</evidence>
<dbReference type="InterPro" id="IPR016721">
    <property type="entry name" value="Bet3"/>
</dbReference>
<dbReference type="InterPro" id="IPR022238">
    <property type="entry name" value="Bud23_C"/>
</dbReference>
<dbReference type="InterPro" id="IPR007194">
    <property type="entry name" value="TRAPP_component"/>
</dbReference>
<dbReference type="FunCoup" id="A0A409VE22">
    <property type="interactions" value="508"/>
</dbReference>